<feature type="binding site" evidence="5">
    <location>
        <begin position="10"/>
        <end position="15"/>
    </location>
    <ligand>
        <name>ATP</name>
        <dbReference type="ChEBI" id="CHEBI:30616"/>
    </ligand>
</feature>
<keyword evidence="9" id="KW-1185">Reference proteome</keyword>
<dbReference type="InterPro" id="IPR033690">
    <property type="entry name" value="Adenylat_kinase_CS"/>
</dbReference>
<keyword evidence="4 5" id="KW-0418">Kinase</keyword>
<dbReference type="InterPro" id="IPR000850">
    <property type="entry name" value="Adenylat/UMP-CMP_kin"/>
</dbReference>
<sequence length="225" mass="24909">MNILFFGPNGSGKGTQGAILKDKYNTPHIESGAIFRENIGKGTELGAQAKAYIDKGDLVPDEITIPMILDRLQQDDCKNGWLLDGFPRNKNQAIKLDEALKEAGMALDIVVEILLDREIAKNRIMGRRLCVNDNNHPNNIYIDVIKPDGDKCRVCGGELKTRDDDQDEEAINKRHNIYYDTTEGTLASAYYFRDLAGEGASMKYITLDGAPSVTDVTAELVSKLD</sequence>
<dbReference type="RefSeq" id="WP_155320221.1">
    <property type="nucleotide sequence ID" value="NZ_AP021874.1"/>
</dbReference>
<evidence type="ECO:0000256" key="2">
    <source>
        <dbReference type="ARBA" id="ARBA00022727"/>
    </source>
</evidence>
<evidence type="ECO:0000256" key="3">
    <source>
        <dbReference type="ARBA" id="ARBA00022741"/>
    </source>
</evidence>
<protein>
    <recommendedName>
        <fullName evidence="5 7">Adenylate kinase</fullName>
        <shortName evidence="5">AK</shortName>
        <ecNumber evidence="5 7">2.7.4.3</ecNumber>
    </recommendedName>
    <alternativeName>
        <fullName evidence="5">ATP-AMP transphosphorylase</fullName>
    </alternativeName>
    <alternativeName>
        <fullName evidence="5">ATP:AMP phosphotransferase</fullName>
    </alternativeName>
    <alternativeName>
        <fullName evidence="5">Adenylate monophosphate kinase</fullName>
    </alternativeName>
</protein>
<evidence type="ECO:0000256" key="1">
    <source>
        <dbReference type="ARBA" id="ARBA00022679"/>
    </source>
</evidence>
<dbReference type="EMBL" id="AP021874">
    <property type="protein sequence ID" value="BBO72537.1"/>
    <property type="molecule type" value="Genomic_DNA"/>
</dbReference>
<feature type="binding site" evidence="5">
    <location>
        <begin position="85"/>
        <end position="88"/>
    </location>
    <ligand>
        <name>AMP</name>
        <dbReference type="ChEBI" id="CHEBI:456215"/>
    </ligand>
</feature>
<dbReference type="OrthoDB" id="9805030at2"/>
<feature type="binding site" evidence="5">
    <location>
        <position position="174"/>
    </location>
    <ligand>
        <name>AMP</name>
        <dbReference type="ChEBI" id="CHEBI:456215"/>
    </ligand>
</feature>
<dbReference type="PANTHER" id="PTHR23359">
    <property type="entry name" value="NUCLEOTIDE KINASE"/>
    <property type="match status" value="1"/>
</dbReference>
<keyword evidence="1 5" id="KW-0808">Transferase</keyword>
<feature type="binding site" evidence="5">
    <location>
        <begin position="57"/>
        <end position="59"/>
    </location>
    <ligand>
        <name>AMP</name>
        <dbReference type="ChEBI" id="CHEBI:456215"/>
    </ligand>
</feature>
<evidence type="ECO:0000256" key="5">
    <source>
        <dbReference type="HAMAP-Rule" id="MF_00235"/>
    </source>
</evidence>
<comment type="pathway">
    <text evidence="5">Purine metabolism; AMP biosynthesis via salvage pathway; AMP from ADP: step 1/1.</text>
</comment>
<accession>A0A5K7Z7P9</accession>
<keyword evidence="5 7" id="KW-0067">ATP-binding</keyword>
<feature type="binding site" evidence="5">
    <location>
        <position position="31"/>
    </location>
    <ligand>
        <name>AMP</name>
        <dbReference type="ChEBI" id="CHEBI:456215"/>
    </ligand>
</feature>
<feature type="binding site" evidence="5">
    <location>
        <position position="127"/>
    </location>
    <ligand>
        <name>ATP</name>
        <dbReference type="ChEBI" id="CHEBI:30616"/>
    </ligand>
</feature>
<comment type="function">
    <text evidence="5">Catalyzes the reversible transfer of the terminal phosphate group between ATP and AMP. Plays an important role in cellular energy homeostasis and in adenine nucleotide metabolism.</text>
</comment>
<feature type="binding site" evidence="5">
    <location>
        <position position="162"/>
    </location>
    <ligand>
        <name>AMP</name>
        <dbReference type="ChEBI" id="CHEBI:456215"/>
    </ligand>
</feature>
<dbReference type="GO" id="GO:0044209">
    <property type="term" value="P:AMP salvage"/>
    <property type="evidence" value="ECO:0007669"/>
    <property type="project" value="UniProtKB-UniRule"/>
</dbReference>
<dbReference type="PRINTS" id="PR00094">
    <property type="entry name" value="ADENYLTKNASE"/>
</dbReference>
<name>A0A5K7Z7P9_9BACT</name>
<evidence type="ECO:0000256" key="6">
    <source>
        <dbReference type="RuleBase" id="RU003330"/>
    </source>
</evidence>
<dbReference type="Pfam" id="PF00406">
    <property type="entry name" value="ADK"/>
    <property type="match status" value="1"/>
</dbReference>
<comment type="caution">
    <text evidence="5">Lacks conserved residue(s) required for the propagation of feature annotation.</text>
</comment>
<feature type="region of interest" description="NMP" evidence="5">
    <location>
        <begin position="30"/>
        <end position="59"/>
    </location>
</feature>
<evidence type="ECO:0000256" key="7">
    <source>
        <dbReference type="RuleBase" id="RU003331"/>
    </source>
</evidence>
<keyword evidence="3 5" id="KW-0547">Nucleotide-binding</keyword>
<dbReference type="SUPFAM" id="SSF52540">
    <property type="entry name" value="P-loop containing nucleoside triphosphate hydrolases"/>
    <property type="match status" value="1"/>
</dbReference>
<dbReference type="NCBIfam" id="TIGR01351">
    <property type="entry name" value="adk"/>
    <property type="match status" value="1"/>
</dbReference>
<feature type="binding site" evidence="5">
    <location>
        <position position="211"/>
    </location>
    <ligand>
        <name>ATP</name>
        <dbReference type="ChEBI" id="CHEBI:30616"/>
    </ligand>
</feature>
<dbReference type="InterPro" id="IPR027417">
    <property type="entry name" value="P-loop_NTPase"/>
</dbReference>
<dbReference type="KEGG" id="dalk:DSCA_64670"/>
<gene>
    <name evidence="5 8" type="primary">adk</name>
    <name evidence="8" type="ORF">DSCA_64670</name>
</gene>
<dbReference type="Proteomes" id="UP000427906">
    <property type="component" value="Chromosome"/>
</dbReference>
<comment type="catalytic activity">
    <reaction evidence="5 7">
        <text>AMP + ATP = 2 ADP</text>
        <dbReference type="Rhea" id="RHEA:12973"/>
        <dbReference type="ChEBI" id="CHEBI:30616"/>
        <dbReference type="ChEBI" id="CHEBI:456215"/>
        <dbReference type="ChEBI" id="CHEBI:456216"/>
        <dbReference type="EC" id="2.7.4.3"/>
    </reaction>
</comment>
<dbReference type="GO" id="GO:0005737">
    <property type="term" value="C:cytoplasm"/>
    <property type="evidence" value="ECO:0007669"/>
    <property type="project" value="UniProtKB-SubCell"/>
</dbReference>
<feature type="binding site" evidence="5">
    <location>
        <position position="36"/>
    </location>
    <ligand>
        <name>AMP</name>
        <dbReference type="ChEBI" id="CHEBI:456215"/>
    </ligand>
</feature>
<evidence type="ECO:0000256" key="4">
    <source>
        <dbReference type="ARBA" id="ARBA00022777"/>
    </source>
</evidence>
<dbReference type="CDD" id="cd01428">
    <property type="entry name" value="ADK"/>
    <property type="match status" value="1"/>
</dbReference>
<organism evidence="8 9">
    <name type="scientific">Desulfosarcina alkanivorans</name>
    <dbReference type="NCBI Taxonomy" id="571177"/>
    <lineage>
        <taxon>Bacteria</taxon>
        <taxon>Pseudomonadati</taxon>
        <taxon>Thermodesulfobacteriota</taxon>
        <taxon>Desulfobacteria</taxon>
        <taxon>Desulfobacterales</taxon>
        <taxon>Desulfosarcinaceae</taxon>
        <taxon>Desulfosarcina</taxon>
    </lineage>
</organism>
<dbReference type="EC" id="2.7.4.3" evidence="5 7"/>
<dbReference type="UniPathway" id="UPA00588">
    <property type="reaction ID" value="UER00649"/>
</dbReference>
<evidence type="ECO:0000313" key="9">
    <source>
        <dbReference type="Proteomes" id="UP000427906"/>
    </source>
</evidence>
<proteinExistence type="inferred from homology"/>
<dbReference type="GO" id="GO:0005524">
    <property type="term" value="F:ATP binding"/>
    <property type="evidence" value="ECO:0007669"/>
    <property type="project" value="UniProtKB-UniRule"/>
</dbReference>
<comment type="domain">
    <text evidence="5">Consists of three domains, a large central CORE domain and two small peripheral domains, NMPbind and LID, which undergo movements during catalysis. The LID domain closes over the site of phosphoryl transfer upon ATP binding. Assembling and dissambling the active center during each catalytic cycle provides an effective means to prevent ATP hydrolysis.</text>
</comment>
<dbReference type="AlphaFoldDB" id="A0A5K7Z7P9"/>
<dbReference type="GO" id="GO:0004017">
    <property type="term" value="F:AMP kinase activity"/>
    <property type="evidence" value="ECO:0007669"/>
    <property type="project" value="UniProtKB-UniRule"/>
</dbReference>
<comment type="subunit">
    <text evidence="5 7">Monomer.</text>
</comment>
<dbReference type="HAMAP" id="MF_00235">
    <property type="entry name" value="Adenylate_kinase_Adk"/>
    <property type="match status" value="1"/>
</dbReference>
<dbReference type="InterPro" id="IPR006259">
    <property type="entry name" value="Adenyl_kin_sub"/>
</dbReference>
<comment type="subcellular location">
    <subcellularLocation>
        <location evidence="5 7">Cytoplasm</location>
    </subcellularLocation>
</comment>
<keyword evidence="2 5" id="KW-0545">Nucleotide biosynthesis</keyword>
<dbReference type="PROSITE" id="PS00113">
    <property type="entry name" value="ADENYLATE_KINASE"/>
    <property type="match status" value="1"/>
</dbReference>
<feature type="binding site" evidence="5">
    <location>
        <position position="92"/>
    </location>
    <ligand>
        <name>AMP</name>
        <dbReference type="ChEBI" id="CHEBI:456215"/>
    </ligand>
</feature>
<dbReference type="Gene3D" id="3.40.50.300">
    <property type="entry name" value="P-loop containing nucleotide triphosphate hydrolases"/>
    <property type="match status" value="1"/>
</dbReference>
<dbReference type="NCBIfam" id="NF011102">
    <property type="entry name" value="PRK14529.1"/>
    <property type="match status" value="1"/>
</dbReference>
<evidence type="ECO:0000313" key="8">
    <source>
        <dbReference type="EMBL" id="BBO72537.1"/>
    </source>
</evidence>
<reference evidence="8 9" key="1">
    <citation type="submission" date="2019-11" db="EMBL/GenBank/DDBJ databases">
        <title>Comparative genomics of hydrocarbon-degrading Desulfosarcina strains.</title>
        <authorList>
            <person name="Watanabe M."/>
            <person name="Kojima H."/>
            <person name="Fukui M."/>
        </authorList>
    </citation>
    <scope>NUCLEOTIDE SEQUENCE [LARGE SCALE GENOMIC DNA]</scope>
    <source>
        <strain evidence="8 9">PL12</strain>
    </source>
</reference>
<comment type="similarity">
    <text evidence="5 6">Belongs to the adenylate kinase family.</text>
</comment>
<keyword evidence="5" id="KW-0963">Cytoplasm</keyword>